<evidence type="ECO:0000313" key="3">
    <source>
        <dbReference type="Proteomes" id="UP000199614"/>
    </source>
</evidence>
<feature type="transmembrane region" description="Helical" evidence="1">
    <location>
        <begin position="338"/>
        <end position="357"/>
    </location>
</feature>
<feature type="transmembrane region" description="Helical" evidence="1">
    <location>
        <begin position="369"/>
        <end position="388"/>
    </location>
</feature>
<feature type="transmembrane region" description="Helical" evidence="1">
    <location>
        <begin position="186"/>
        <end position="207"/>
    </location>
</feature>
<feature type="transmembrane region" description="Helical" evidence="1">
    <location>
        <begin position="124"/>
        <end position="151"/>
    </location>
</feature>
<sequence length="436" mass="44986">MPRLVSDADGASRPDRSWSDGLALSISAALSAGAGMLSWVLAARFVSPTTVGEVSAFVSAFLLVAGLTEFNLGVALMRWVPTGGRRVATLVGRSLLGATIATAIVAPLYLLLPGTEVIRQAAGGGAPAVAVFVLAAVGWSALHLLDFIMVAVDKPWWSVARNLLLGGSRITILLLLGAGADATALLWAWVGPIVACAVVFGIAAVVVTVRQGRAAAEGSNLPARREVVGFLGPTWVGSLALALLYHQVPLLITFRFGPDVGGRFFIVWQAVAVIDIVATYFVSSLSSTVARNPGRVVTQARCALRRLLALFLPALAIGAVFAEPLLGIFGPQYVELTSALRILLAGAAARLIVVHVLGVRQAIGDATGFARPHIAVAAATLAALAVVPTVAGNVALSAAWVFVGVHIVAAATLLSTQPARVRTIAPQQVPKGQLDA</sequence>
<feature type="transmembrane region" description="Helical" evidence="1">
    <location>
        <begin position="21"/>
        <end position="42"/>
    </location>
</feature>
<feature type="transmembrane region" description="Helical" evidence="1">
    <location>
        <begin position="307"/>
        <end position="326"/>
    </location>
</feature>
<organism evidence="2 3">
    <name type="scientific">Pseudonocardia ammonioxydans</name>
    <dbReference type="NCBI Taxonomy" id="260086"/>
    <lineage>
        <taxon>Bacteria</taxon>
        <taxon>Bacillati</taxon>
        <taxon>Actinomycetota</taxon>
        <taxon>Actinomycetes</taxon>
        <taxon>Pseudonocardiales</taxon>
        <taxon>Pseudonocardiaceae</taxon>
        <taxon>Pseudonocardia</taxon>
    </lineage>
</organism>
<evidence type="ECO:0000256" key="1">
    <source>
        <dbReference type="SAM" id="Phobius"/>
    </source>
</evidence>
<proteinExistence type="predicted"/>
<dbReference type="EMBL" id="FOUY01000053">
    <property type="protein sequence ID" value="SFO41095.1"/>
    <property type="molecule type" value="Genomic_DNA"/>
</dbReference>
<feature type="transmembrane region" description="Helical" evidence="1">
    <location>
        <begin position="227"/>
        <end position="245"/>
    </location>
</feature>
<dbReference type="STRING" id="260086.SAMN05216207_105323"/>
<keyword evidence="3" id="KW-1185">Reference proteome</keyword>
<gene>
    <name evidence="2" type="ORF">SAMN05216207_105323</name>
</gene>
<feature type="transmembrane region" description="Helical" evidence="1">
    <location>
        <begin position="265"/>
        <end position="286"/>
    </location>
</feature>
<reference evidence="2 3" key="1">
    <citation type="submission" date="2016-10" db="EMBL/GenBank/DDBJ databases">
        <authorList>
            <person name="de Groot N.N."/>
        </authorList>
    </citation>
    <scope>NUCLEOTIDE SEQUENCE [LARGE SCALE GENOMIC DNA]</scope>
    <source>
        <strain evidence="2 3">CGMCC 4.1877</strain>
    </source>
</reference>
<keyword evidence="1" id="KW-0472">Membrane</keyword>
<feature type="transmembrane region" description="Helical" evidence="1">
    <location>
        <begin position="54"/>
        <end position="78"/>
    </location>
</feature>
<dbReference type="AlphaFoldDB" id="A0A1I5GYS4"/>
<protein>
    <submittedName>
        <fullName evidence="2">Membrane protein involved in the export of O-antigen and teichoic acid</fullName>
    </submittedName>
</protein>
<feature type="transmembrane region" description="Helical" evidence="1">
    <location>
        <begin position="394"/>
        <end position="414"/>
    </location>
</feature>
<dbReference type="Proteomes" id="UP000199614">
    <property type="component" value="Unassembled WGS sequence"/>
</dbReference>
<feature type="transmembrane region" description="Helical" evidence="1">
    <location>
        <begin position="90"/>
        <end position="112"/>
    </location>
</feature>
<accession>A0A1I5GYS4</accession>
<keyword evidence="1" id="KW-1133">Transmembrane helix</keyword>
<name>A0A1I5GYS4_PSUAM</name>
<evidence type="ECO:0000313" key="2">
    <source>
        <dbReference type="EMBL" id="SFO41095.1"/>
    </source>
</evidence>
<keyword evidence="1" id="KW-0812">Transmembrane</keyword>
<feature type="transmembrane region" description="Helical" evidence="1">
    <location>
        <begin position="163"/>
        <end position="180"/>
    </location>
</feature>